<evidence type="ECO:0000313" key="2">
    <source>
        <dbReference type="EMBL" id="AJG20765.1"/>
    </source>
</evidence>
<evidence type="ECO:0000313" key="3">
    <source>
        <dbReference type="Proteomes" id="UP000031843"/>
    </source>
</evidence>
<gene>
    <name evidence="2" type="ORF">RR42_m3398</name>
</gene>
<evidence type="ECO:0000256" key="1">
    <source>
        <dbReference type="SAM" id="MobiDB-lite"/>
    </source>
</evidence>
<dbReference type="InterPro" id="IPR018648">
    <property type="entry name" value="DUF2076"/>
</dbReference>
<protein>
    <submittedName>
        <fullName evidence="2">Putative transmembrane protein</fullName>
    </submittedName>
</protein>
<dbReference type="KEGG" id="cbw:RR42_m3398"/>
<dbReference type="STRING" id="68895.RR42_m3398"/>
<reference evidence="2 3" key="1">
    <citation type="journal article" date="2015" name="Genome Announc.">
        <title>Complete Genome Sequence of Cupriavidus basilensis 4G11, Isolated from the Oak Ridge Field Research Center Site.</title>
        <authorList>
            <person name="Ray J."/>
            <person name="Waters R.J."/>
            <person name="Skerker J.M."/>
            <person name="Kuehl J.V."/>
            <person name="Price M.N."/>
            <person name="Huang J."/>
            <person name="Chakraborty R."/>
            <person name="Arkin A.P."/>
            <person name="Deutschbauer A."/>
        </authorList>
    </citation>
    <scope>NUCLEOTIDE SEQUENCE [LARGE SCALE GENOMIC DNA]</scope>
    <source>
        <strain evidence="2">4G11</strain>
    </source>
</reference>
<sequence>MTPQEMQALEGFLTQLTQARAGAKDPQADALIADAVARQPDAAYLLVQRAMMLDHALATAKAQISTLQSQLQMAQANGANRFLDPENAWGNSANRVAPSPVMPPPMAAPVAPPQAFQAAQPAPVQPSRPGFLSGGLGGALGGIATTAAGVAGGALLFQGIENMFHRNGNGNSASGFLGQPGAGAQPTETVVNNYYGNDDRSPLGSPDAALDSGLLDDASGNDDFLSDDTWNA</sequence>
<name>A0A0C4YDA4_9BURK</name>
<feature type="region of interest" description="Disordered" evidence="1">
    <location>
        <begin position="171"/>
        <end position="232"/>
    </location>
</feature>
<dbReference type="Pfam" id="PF09849">
    <property type="entry name" value="DUF2076"/>
    <property type="match status" value="1"/>
</dbReference>
<organism evidence="2 3">
    <name type="scientific">Cupriavidus basilensis</name>
    <dbReference type="NCBI Taxonomy" id="68895"/>
    <lineage>
        <taxon>Bacteria</taxon>
        <taxon>Pseudomonadati</taxon>
        <taxon>Pseudomonadota</taxon>
        <taxon>Betaproteobacteria</taxon>
        <taxon>Burkholderiales</taxon>
        <taxon>Burkholderiaceae</taxon>
        <taxon>Cupriavidus</taxon>
    </lineage>
</organism>
<keyword evidence="3" id="KW-1185">Reference proteome</keyword>
<feature type="compositionally biased region" description="Polar residues" evidence="1">
    <location>
        <begin position="186"/>
        <end position="195"/>
    </location>
</feature>
<dbReference type="Proteomes" id="UP000031843">
    <property type="component" value="Chromosome main"/>
</dbReference>
<keyword evidence="2" id="KW-0812">Transmembrane</keyword>
<dbReference type="RefSeq" id="WP_043349141.1">
    <property type="nucleotide sequence ID" value="NZ_CP010536.1"/>
</dbReference>
<dbReference type="AlphaFoldDB" id="A0A0C4YDA4"/>
<feature type="compositionally biased region" description="Low complexity" evidence="1">
    <location>
        <begin position="207"/>
        <end position="223"/>
    </location>
</feature>
<dbReference type="OrthoDB" id="5998831at2"/>
<accession>A0A0C4YDA4</accession>
<keyword evidence="2" id="KW-0472">Membrane</keyword>
<dbReference type="EMBL" id="CP010536">
    <property type="protein sequence ID" value="AJG20765.1"/>
    <property type="molecule type" value="Genomic_DNA"/>
</dbReference>
<proteinExistence type="predicted"/>